<comment type="cofactor">
    <cofactor evidence="1">
        <name>thiamine diphosphate</name>
        <dbReference type="ChEBI" id="CHEBI:58937"/>
    </cofactor>
</comment>
<sequence>MTPERNNVSLSVLEEKAKFIRTETVRLSRIAGAGHYSSTFSCAELLATLYYDQMRLEPGQPDWPERDRFVMSKGHAAIGLYPVLADLGFFDPSELDTYTRLGSNYGDHPDMKKVKGIDFSSGSLGHGLSIGVGLALAARMTQRDYRTYVMLGDGELSEGQIWEAANSAGHFGLQNLVAIVDRNGLSIDGHTEDIMTVEPMEDRFGAFGWNVQRIDGHDINAVREAFARLPSGRDGRPQVIIADTVKGRGVAHMEMSLDWHVGNLVGEDYDAVMVELEAGLKPYEPESMA</sequence>
<evidence type="ECO:0000256" key="3">
    <source>
        <dbReference type="ARBA" id="ARBA00023052"/>
    </source>
</evidence>
<evidence type="ECO:0000256" key="2">
    <source>
        <dbReference type="ARBA" id="ARBA00007131"/>
    </source>
</evidence>
<keyword evidence="3" id="KW-0786">Thiamine pyrophosphate</keyword>
<comment type="similarity">
    <text evidence="2">Belongs to the transketolase family.</text>
</comment>
<reference evidence="6" key="1">
    <citation type="journal article" date="2019" name="Int. J. Syst. Evol. Microbiol.">
        <title>The Global Catalogue of Microorganisms (GCM) 10K type strain sequencing project: providing services to taxonomists for standard genome sequencing and annotation.</title>
        <authorList>
            <consortium name="The Broad Institute Genomics Platform"/>
            <consortium name="The Broad Institute Genome Sequencing Center for Infectious Disease"/>
            <person name="Wu L."/>
            <person name="Ma J."/>
        </authorList>
    </citation>
    <scope>NUCLEOTIDE SEQUENCE [LARGE SCALE GENOMIC DNA]</scope>
    <source>
        <strain evidence="6">NBRC 111368</strain>
    </source>
</reference>
<name>A0ABW1YVB8_9RHOB</name>
<accession>A0ABW1YVB8</accession>
<dbReference type="Gene3D" id="3.40.50.970">
    <property type="match status" value="1"/>
</dbReference>
<dbReference type="SUPFAM" id="SSF52518">
    <property type="entry name" value="Thiamin diphosphate-binding fold (THDP-binding)"/>
    <property type="match status" value="1"/>
</dbReference>
<feature type="domain" description="Transketolase N-terminal" evidence="4">
    <location>
        <begin position="17"/>
        <end position="284"/>
    </location>
</feature>
<dbReference type="EMBL" id="JBHSWA010000001">
    <property type="protein sequence ID" value="MFC6641112.1"/>
    <property type="molecule type" value="Genomic_DNA"/>
</dbReference>
<protein>
    <submittedName>
        <fullName evidence="5">Transketolase</fullName>
    </submittedName>
</protein>
<evidence type="ECO:0000256" key="1">
    <source>
        <dbReference type="ARBA" id="ARBA00001964"/>
    </source>
</evidence>
<organism evidence="5 6">
    <name type="scientific">Sulfitobacter profundi</name>
    <dbReference type="NCBI Taxonomy" id="2679961"/>
    <lineage>
        <taxon>Bacteria</taxon>
        <taxon>Pseudomonadati</taxon>
        <taxon>Pseudomonadota</taxon>
        <taxon>Alphaproteobacteria</taxon>
        <taxon>Rhodobacterales</taxon>
        <taxon>Roseobacteraceae</taxon>
        <taxon>Sulfitobacter</taxon>
    </lineage>
</organism>
<proteinExistence type="inferred from homology"/>
<evidence type="ECO:0000313" key="5">
    <source>
        <dbReference type="EMBL" id="MFC6641112.1"/>
    </source>
</evidence>
<dbReference type="CDD" id="cd02012">
    <property type="entry name" value="TPP_TK"/>
    <property type="match status" value="1"/>
</dbReference>
<dbReference type="Proteomes" id="UP001596403">
    <property type="component" value="Unassembled WGS sequence"/>
</dbReference>
<gene>
    <name evidence="5" type="ORF">ACFQAU_04485</name>
</gene>
<evidence type="ECO:0000313" key="6">
    <source>
        <dbReference type="Proteomes" id="UP001596403"/>
    </source>
</evidence>
<dbReference type="Pfam" id="PF00456">
    <property type="entry name" value="Transketolase_N"/>
    <property type="match status" value="1"/>
</dbReference>
<comment type="caution">
    <text evidence="5">The sequence shown here is derived from an EMBL/GenBank/DDBJ whole genome shotgun (WGS) entry which is preliminary data.</text>
</comment>
<dbReference type="PANTHER" id="PTHR47514:SF1">
    <property type="entry name" value="TRANSKETOLASE N-TERMINAL SECTION-RELATED"/>
    <property type="match status" value="1"/>
</dbReference>
<evidence type="ECO:0000259" key="4">
    <source>
        <dbReference type="Pfam" id="PF00456"/>
    </source>
</evidence>
<dbReference type="PANTHER" id="PTHR47514">
    <property type="entry name" value="TRANSKETOLASE N-TERMINAL SECTION-RELATED"/>
    <property type="match status" value="1"/>
</dbReference>
<keyword evidence="6" id="KW-1185">Reference proteome</keyword>
<dbReference type="RefSeq" id="WP_132446599.1">
    <property type="nucleotide sequence ID" value="NZ_JBHSWA010000001.1"/>
</dbReference>
<dbReference type="InterPro" id="IPR005474">
    <property type="entry name" value="Transketolase_N"/>
</dbReference>
<dbReference type="InterPro" id="IPR029061">
    <property type="entry name" value="THDP-binding"/>
</dbReference>